<sequence>MKLTSSLESPSSGWFKANCDGAVNPLNENTAVGEVIRNEYGSWCFGFSKNIGRCSVLSAELWATYVTLESVLNHGIRNVELESDNLEVVNILNRSSNTMASSLLVHDTLQLISRPWNVKIRHIPRYKNGIGDRLAKISRDLPSAYMSFDNPPLEVPEELYHDSSGLEGSYAS</sequence>
<dbReference type="InterPro" id="IPR036397">
    <property type="entry name" value="RNaseH_sf"/>
</dbReference>
<dbReference type="CDD" id="cd06222">
    <property type="entry name" value="RNase_H_like"/>
    <property type="match status" value="1"/>
</dbReference>
<comment type="caution">
    <text evidence="2">The sequence shown here is derived from an EMBL/GenBank/DDBJ whole genome shotgun (WGS) entry which is preliminary data.</text>
</comment>
<dbReference type="PANTHER" id="PTHR47723">
    <property type="entry name" value="OS05G0353850 PROTEIN"/>
    <property type="match status" value="1"/>
</dbReference>
<gene>
    <name evidence="2" type="ORF">V6N12_057574</name>
</gene>
<dbReference type="Gene3D" id="3.30.420.10">
    <property type="entry name" value="Ribonuclease H-like superfamily/Ribonuclease H"/>
    <property type="match status" value="1"/>
</dbReference>
<dbReference type="Pfam" id="PF13456">
    <property type="entry name" value="RVT_3"/>
    <property type="match status" value="1"/>
</dbReference>
<feature type="domain" description="RNase H type-1" evidence="1">
    <location>
        <begin position="18"/>
        <end position="136"/>
    </location>
</feature>
<evidence type="ECO:0000313" key="3">
    <source>
        <dbReference type="Proteomes" id="UP001472677"/>
    </source>
</evidence>
<name>A0ABR2C5V0_9ROSI</name>
<keyword evidence="3" id="KW-1185">Reference proteome</keyword>
<dbReference type="Proteomes" id="UP001472677">
    <property type="component" value="Unassembled WGS sequence"/>
</dbReference>
<evidence type="ECO:0000313" key="2">
    <source>
        <dbReference type="EMBL" id="KAK8514677.1"/>
    </source>
</evidence>
<evidence type="ECO:0000259" key="1">
    <source>
        <dbReference type="Pfam" id="PF13456"/>
    </source>
</evidence>
<protein>
    <recommendedName>
        <fullName evidence="1">RNase H type-1 domain-containing protein</fullName>
    </recommendedName>
</protein>
<accession>A0ABR2C5V0</accession>
<reference evidence="2 3" key="1">
    <citation type="journal article" date="2024" name="G3 (Bethesda)">
        <title>Genome assembly of Hibiscus sabdariffa L. provides insights into metabolisms of medicinal natural products.</title>
        <authorList>
            <person name="Kim T."/>
        </authorList>
    </citation>
    <scope>NUCLEOTIDE SEQUENCE [LARGE SCALE GENOMIC DNA]</scope>
    <source>
        <strain evidence="2">TK-2024</strain>
        <tissue evidence="2">Old leaves</tissue>
    </source>
</reference>
<dbReference type="InterPro" id="IPR002156">
    <property type="entry name" value="RNaseH_domain"/>
</dbReference>
<dbReference type="InterPro" id="IPR012337">
    <property type="entry name" value="RNaseH-like_sf"/>
</dbReference>
<dbReference type="InterPro" id="IPR044730">
    <property type="entry name" value="RNase_H-like_dom_plant"/>
</dbReference>
<dbReference type="EMBL" id="JBBPBM010000066">
    <property type="protein sequence ID" value="KAK8514677.1"/>
    <property type="molecule type" value="Genomic_DNA"/>
</dbReference>
<dbReference type="SUPFAM" id="SSF53098">
    <property type="entry name" value="Ribonuclease H-like"/>
    <property type="match status" value="1"/>
</dbReference>
<dbReference type="PANTHER" id="PTHR47723:SF13">
    <property type="entry name" value="PUTATIVE-RELATED"/>
    <property type="match status" value="1"/>
</dbReference>
<dbReference type="InterPro" id="IPR053151">
    <property type="entry name" value="RNase_H-like"/>
</dbReference>
<proteinExistence type="predicted"/>
<organism evidence="2 3">
    <name type="scientific">Hibiscus sabdariffa</name>
    <name type="common">roselle</name>
    <dbReference type="NCBI Taxonomy" id="183260"/>
    <lineage>
        <taxon>Eukaryota</taxon>
        <taxon>Viridiplantae</taxon>
        <taxon>Streptophyta</taxon>
        <taxon>Embryophyta</taxon>
        <taxon>Tracheophyta</taxon>
        <taxon>Spermatophyta</taxon>
        <taxon>Magnoliopsida</taxon>
        <taxon>eudicotyledons</taxon>
        <taxon>Gunneridae</taxon>
        <taxon>Pentapetalae</taxon>
        <taxon>rosids</taxon>
        <taxon>malvids</taxon>
        <taxon>Malvales</taxon>
        <taxon>Malvaceae</taxon>
        <taxon>Malvoideae</taxon>
        <taxon>Hibiscus</taxon>
    </lineage>
</organism>